<name>A0A1R3HT33_COCAP</name>
<dbReference type="OrthoDB" id="1689146at2759"/>
<dbReference type="STRING" id="210143.A0A1R3HT33"/>
<organism evidence="2 3">
    <name type="scientific">Corchorus capsularis</name>
    <name type="common">Jute</name>
    <dbReference type="NCBI Taxonomy" id="210143"/>
    <lineage>
        <taxon>Eukaryota</taxon>
        <taxon>Viridiplantae</taxon>
        <taxon>Streptophyta</taxon>
        <taxon>Embryophyta</taxon>
        <taxon>Tracheophyta</taxon>
        <taxon>Spermatophyta</taxon>
        <taxon>Magnoliopsida</taxon>
        <taxon>eudicotyledons</taxon>
        <taxon>Gunneridae</taxon>
        <taxon>Pentapetalae</taxon>
        <taxon>rosids</taxon>
        <taxon>malvids</taxon>
        <taxon>Malvales</taxon>
        <taxon>Malvaceae</taxon>
        <taxon>Grewioideae</taxon>
        <taxon>Apeibeae</taxon>
        <taxon>Corchorus</taxon>
    </lineage>
</organism>
<dbReference type="EMBL" id="AWWV01011221">
    <property type="protein sequence ID" value="OMO73380.1"/>
    <property type="molecule type" value="Genomic_DNA"/>
</dbReference>
<gene>
    <name evidence="2" type="ORF">CCACVL1_17293</name>
</gene>
<sequence length="100" mass="11799">MPDPGPNYAKLMEEYTSRRQNKLPTQIITIPDNDKETNDSTMIQLPEPIDKELNDLEVVYYAYKFFEIFKGLVVDSIFSFHERNMSRKFFKEREAEDALG</sequence>
<proteinExistence type="predicted"/>
<reference evidence="2 3" key="1">
    <citation type="submission" date="2013-09" db="EMBL/GenBank/DDBJ databases">
        <title>Corchorus capsularis genome sequencing.</title>
        <authorList>
            <person name="Alam M."/>
            <person name="Haque M.S."/>
            <person name="Islam M.S."/>
            <person name="Emdad E.M."/>
            <person name="Islam M.M."/>
            <person name="Ahmed B."/>
            <person name="Halim A."/>
            <person name="Hossen Q.M.M."/>
            <person name="Hossain M.Z."/>
            <person name="Ahmed R."/>
            <person name="Khan M.M."/>
            <person name="Islam R."/>
            <person name="Rashid M.M."/>
            <person name="Khan S.A."/>
            <person name="Rahman M.S."/>
            <person name="Alam M."/>
        </authorList>
    </citation>
    <scope>NUCLEOTIDE SEQUENCE [LARGE SCALE GENOMIC DNA]</scope>
    <source>
        <strain evidence="3">cv. CVL-1</strain>
        <tissue evidence="2">Whole seedling</tissue>
    </source>
</reference>
<evidence type="ECO:0000259" key="1">
    <source>
        <dbReference type="Pfam" id="PF13968"/>
    </source>
</evidence>
<accession>A0A1R3HT33</accession>
<dbReference type="Pfam" id="PF13968">
    <property type="entry name" value="DUF4220"/>
    <property type="match status" value="1"/>
</dbReference>
<evidence type="ECO:0000313" key="2">
    <source>
        <dbReference type="EMBL" id="OMO73380.1"/>
    </source>
</evidence>
<dbReference type="Gramene" id="OMO73380">
    <property type="protein sequence ID" value="OMO73380"/>
    <property type="gene ID" value="CCACVL1_17293"/>
</dbReference>
<comment type="caution">
    <text evidence="2">The sequence shown here is derived from an EMBL/GenBank/DDBJ whole genome shotgun (WGS) entry which is preliminary data.</text>
</comment>
<keyword evidence="3" id="KW-1185">Reference proteome</keyword>
<evidence type="ECO:0000313" key="3">
    <source>
        <dbReference type="Proteomes" id="UP000188268"/>
    </source>
</evidence>
<protein>
    <recommendedName>
        <fullName evidence="1">DUF4220 domain-containing protein</fullName>
    </recommendedName>
</protein>
<dbReference type="AlphaFoldDB" id="A0A1R3HT33"/>
<dbReference type="Proteomes" id="UP000188268">
    <property type="component" value="Unassembled WGS sequence"/>
</dbReference>
<feature type="domain" description="DUF4220" evidence="1">
    <location>
        <begin position="2"/>
        <end position="98"/>
    </location>
</feature>
<dbReference type="InterPro" id="IPR025315">
    <property type="entry name" value="DUF4220"/>
</dbReference>